<dbReference type="GO" id="GO:0005829">
    <property type="term" value="C:cytosol"/>
    <property type="evidence" value="ECO:0007669"/>
    <property type="project" value="TreeGrafter"/>
</dbReference>
<dbReference type="RefSeq" id="WP_183450022.1">
    <property type="nucleotide sequence ID" value="NZ_JACHWB010000002.1"/>
</dbReference>
<dbReference type="InterPro" id="IPR029039">
    <property type="entry name" value="Flavoprotein-like_sf"/>
</dbReference>
<dbReference type="AlphaFoldDB" id="A0A7W4VL58"/>
<dbReference type="Gene3D" id="3.40.50.360">
    <property type="match status" value="1"/>
</dbReference>
<dbReference type="InterPro" id="IPR050712">
    <property type="entry name" value="NAD(P)H-dep_reductase"/>
</dbReference>
<evidence type="ECO:0000259" key="1">
    <source>
        <dbReference type="Pfam" id="PF03358"/>
    </source>
</evidence>
<dbReference type="PANTHER" id="PTHR30543">
    <property type="entry name" value="CHROMATE REDUCTASE"/>
    <property type="match status" value="1"/>
</dbReference>
<organism evidence="2 3">
    <name type="scientific">Microvirga lupini</name>
    <dbReference type="NCBI Taxonomy" id="420324"/>
    <lineage>
        <taxon>Bacteria</taxon>
        <taxon>Pseudomonadati</taxon>
        <taxon>Pseudomonadota</taxon>
        <taxon>Alphaproteobacteria</taxon>
        <taxon>Hyphomicrobiales</taxon>
        <taxon>Methylobacteriaceae</taxon>
        <taxon>Microvirga</taxon>
    </lineage>
</organism>
<proteinExistence type="predicted"/>
<reference evidence="2 3" key="1">
    <citation type="submission" date="2020-08" db="EMBL/GenBank/DDBJ databases">
        <title>The Agave Microbiome: Exploring the role of microbial communities in plant adaptations to desert environments.</title>
        <authorList>
            <person name="Partida-Martinez L.P."/>
        </authorList>
    </citation>
    <scope>NUCLEOTIDE SEQUENCE [LARGE SCALE GENOMIC DNA]</scope>
    <source>
        <strain evidence="2 3">AT3.9</strain>
    </source>
</reference>
<keyword evidence="3" id="KW-1185">Reference proteome</keyword>
<dbReference type="SUPFAM" id="SSF52218">
    <property type="entry name" value="Flavoproteins"/>
    <property type="match status" value="1"/>
</dbReference>
<accession>A0A7W4VL58</accession>
<dbReference type="EMBL" id="JACHWB010000002">
    <property type="protein sequence ID" value="MBB3019213.1"/>
    <property type="molecule type" value="Genomic_DNA"/>
</dbReference>
<sequence length="198" mass="22141">MKPKLHIIIASTRPGRVGPSIAQWFSEYTAEHGKFEPVLVDLAEFNLPVFDEPEHPMKQNYHHAHTKAWAESVSSADAFVFVTPEYNYAPPPALVNALNYLSREWNYAPAGFVSYGGISGGLRSVQVAKQIVTTLKMMPIPEGVPMPMVFQNLDENGKLKPQDIYRTSAATMLDELFRWTEALRSLRAERKAPLKAAA</sequence>
<dbReference type="GO" id="GO:0010181">
    <property type="term" value="F:FMN binding"/>
    <property type="evidence" value="ECO:0007669"/>
    <property type="project" value="TreeGrafter"/>
</dbReference>
<dbReference type="GO" id="GO:0016491">
    <property type="term" value="F:oxidoreductase activity"/>
    <property type="evidence" value="ECO:0007669"/>
    <property type="project" value="InterPro"/>
</dbReference>
<comment type="caution">
    <text evidence="2">The sequence shown here is derived from an EMBL/GenBank/DDBJ whole genome shotgun (WGS) entry which is preliminary data.</text>
</comment>
<dbReference type="InterPro" id="IPR005025">
    <property type="entry name" value="FMN_Rdtase-like_dom"/>
</dbReference>
<name>A0A7W4VL58_9HYPH</name>
<protein>
    <submittedName>
        <fullName evidence="2">NAD(P)H-dependent FMN reductase</fullName>
    </submittedName>
</protein>
<dbReference type="Pfam" id="PF03358">
    <property type="entry name" value="FMN_red"/>
    <property type="match status" value="1"/>
</dbReference>
<gene>
    <name evidence="2" type="ORF">FHR70_002267</name>
</gene>
<evidence type="ECO:0000313" key="2">
    <source>
        <dbReference type="EMBL" id="MBB3019213.1"/>
    </source>
</evidence>
<dbReference type="Proteomes" id="UP000532010">
    <property type="component" value="Unassembled WGS sequence"/>
</dbReference>
<feature type="domain" description="NADPH-dependent FMN reductase-like" evidence="1">
    <location>
        <begin position="3"/>
        <end position="144"/>
    </location>
</feature>
<dbReference type="PANTHER" id="PTHR30543:SF21">
    <property type="entry name" value="NAD(P)H-DEPENDENT FMN REDUCTASE LOT6"/>
    <property type="match status" value="1"/>
</dbReference>
<evidence type="ECO:0000313" key="3">
    <source>
        <dbReference type="Proteomes" id="UP000532010"/>
    </source>
</evidence>